<dbReference type="EMBL" id="CP147251">
    <property type="protein sequence ID" value="WYJ77558.1"/>
    <property type="molecule type" value="Genomic_DNA"/>
</dbReference>
<reference evidence="2 3" key="2">
    <citation type="submission" date="2024-03" db="EMBL/GenBank/DDBJ databases">
        <title>The Genome Sequence of Enterococcus sp. DIV2402.</title>
        <authorList>
            <consortium name="The Broad Institute Genomics Platform"/>
            <consortium name="The Broad Institute Microbial Omics Core"/>
            <consortium name="The Broad Institute Genomic Center for Infectious Diseases"/>
            <person name="Earl A."/>
            <person name="Manson A."/>
            <person name="Gilmore M."/>
            <person name="Schwartman J."/>
            <person name="Shea T."/>
            <person name="Abouelleil A."/>
            <person name="Cao P."/>
            <person name="Chapman S."/>
            <person name="Cusick C."/>
            <person name="Young S."/>
            <person name="Neafsey D."/>
            <person name="Nusbaum C."/>
            <person name="Birren B."/>
        </authorList>
    </citation>
    <scope>NUCLEOTIDE SEQUENCE [LARGE SCALE GENOMIC DNA]</scope>
    <source>
        <strain evidence="2 3">DIV2402</strain>
    </source>
</reference>
<protein>
    <submittedName>
        <fullName evidence="2">Uncharacterized protein</fullName>
    </submittedName>
</protein>
<dbReference type="RefSeq" id="WP_207940321.1">
    <property type="nucleotide sequence ID" value="NZ_CP147251.1"/>
</dbReference>
<evidence type="ECO:0000256" key="1">
    <source>
        <dbReference type="SAM" id="Phobius"/>
    </source>
</evidence>
<dbReference type="Proteomes" id="UP000664701">
    <property type="component" value="Chromosome"/>
</dbReference>
<evidence type="ECO:0000313" key="2">
    <source>
        <dbReference type="EMBL" id="WYJ77558.1"/>
    </source>
</evidence>
<name>A0ABZ2SP52_9ENTE</name>
<organism evidence="2 3">
    <name type="scientific">Candidatus Enterococcus lowellii</name>
    <dbReference type="NCBI Taxonomy" id="2230877"/>
    <lineage>
        <taxon>Bacteria</taxon>
        <taxon>Bacillati</taxon>
        <taxon>Bacillota</taxon>
        <taxon>Bacilli</taxon>
        <taxon>Lactobacillales</taxon>
        <taxon>Enterococcaceae</taxon>
        <taxon>Enterococcus</taxon>
    </lineage>
</organism>
<keyword evidence="1" id="KW-0812">Transmembrane</keyword>
<keyword evidence="1" id="KW-0472">Membrane</keyword>
<proteinExistence type="predicted"/>
<feature type="transmembrane region" description="Helical" evidence="1">
    <location>
        <begin position="42"/>
        <end position="64"/>
    </location>
</feature>
<keyword evidence="1" id="KW-1133">Transmembrane helix</keyword>
<reference evidence="2 3" key="1">
    <citation type="submission" date="2021-03" db="EMBL/GenBank/DDBJ databases">
        <authorList>
            <person name="Gilmore M.S."/>
            <person name="Schwartzman J."/>
            <person name="Van Tyne D."/>
            <person name="Martin M."/>
            <person name="Earl A.M."/>
            <person name="Manson A.L."/>
            <person name="Straub T."/>
            <person name="Salamzade R."/>
            <person name="Saavedra J."/>
            <person name="Lebreton F."/>
            <person name="Prichula J."/>
            <person name="Schaufler K."/>
            <person name="Gaca A."/>
            <person name="Sgardioli B."/>
            <person name="Wagenaar J."/>
            <person name="Strong T."/>
        </authorList>
    </citation>
    <scope>NUCLEOTIDE SEQUENCE [LARGE SCALE GENOMIC DNA]</scope>
    <source>
        <strain evidence="2 3">DIV2402</strain>
    </source>
</reference>
<sequence length="70" mass="7959">MGALFIIVCIVLVSLVLSVFFLEIQKLEGIELTLTEEIKEIVLIIVGVSFIFSLIGQIVWAYFVTKKWIK</sequence>
<gene>
    <name evidence="2" type="ORF">DOK78_002196</name>
</gene>
<keyword evidence="3" id="KW-1185">Reference proteome</keyword>
<accession>A0ABZ2SP52</accession>
<evidence type="ECO:0000313" key="3">
    <source>
        <dbReference type="Proteomes" id="UP000664701"/>
    </source>
</evidence>